<evidence type="ECO:0000313" key="2">
    <source>
        <dbReference type="Proteomes" id="UP000000739"/>
    </source>
</evidence>
<keyword evidence="2" id="KW-1185">Reference proteome</keyword>
<proteinExistence type="predicted"/>
<dbReference type="KEGG" id="dal:Dalk_1840"/>
<dbReference type="AlphaFoldDB" id="B8FFY2"/>
<reference evidence="1 2" key="1">
    <citation type="journal article" date="2012" name="Environ. Microbiol.">
        <title>The genome sequence of Desulfatibacillum alkenivorans AK-01: a blueprint for anaerobic alkane oxidation.</title>
        <authorList>
            <person name="Callaghan A.V."/>
            <person name="Morris B.E."/>
            <person name="Pereira I.A."/>
            <person name="McInerney M.J."/>
            <person name="Austin R.N."/>
            <person name="Groves J.T."/>
            <person name="Kukor J.J."/>
            <person name="Suflita J.M."/>
            <person name="Young L.Y."/>
            <person name="Zylstra G.J."/>
            <person name="Wawrik B."/>
        </authorList>
    </citation>
    <scope>NUCLEOTIDE SEQUENCE [LARGE SCALE GENOMIC DNA]</scope>
    <source>
        <strain evidence="1 2">AK-01</strain>
    </source>
</reference>
<sequence>MKEQIMKTAGELIQPSKDIARAFSQKRDQLAAQGNQLMGERPDLEKLTGKGNRQMAEDNNRNFARFMESMFLNYDPNVLAETVLWVFRAYRAHGFQTTYWAANLNIWLDMLEQSLTREEFNATSPFYNWLIVNIPVFVALTDETCGNGTPLPERFRHN</sequence>
<dbReference type="RefSeq" id="WP_012610970.1">
    <property type="nucleotide sequence ID" value="NC_011768.1"/>
</dbReference>
<dbReference type="Proteomes" id="UP000000739">
    <property type="component" value="Chromosome"/>
</dbReference>
<dbReference type="HOGENOM" id="CLU_1776621_0_0_7"/>
<dbReference type="eggNOG" id="COG5012">
    <property type="taxonomic scope" value="Bacteria"/>
</dbReference>
<gene>
    <name evidence="1" type="ordered locus">Dalk_1840</name>
</gene>
<accession>B8FFY2</accession>
<dbReference type="EMBL" id="CP001322">
    <property type="protein sequence ID" value="ACL03537.1"/>
    <property type="molecule type" value="Genomic_DNA"/>
</dbReference>
<evidence type="ECO:0000313" key="1">
    <source>
        <dbReference type="EMBL" id="ACL03537.1"/>
    </source>
</evidence>
<name>B8FFY2_DESAL</name>
<organism evidence="1 2">
    <name type="scientific">Desulfatibacillum aliphaticivorans</name>
    <dbReference type="NCBI Taxonomy" id="218208"/>
    <lineage>
        <taxon>Bacteria</taxon>
        <taxon>Pseudomonadati</taxon>
        <taxon>Thermodesulfobacteriota</taxon>
        <taxon>Desulfobacteria</taxon>
        <taxon>Desulfobacterales</taxon>
        <taxon>Desulfatibacillaceae</taxon>
        <taxon>Desulfatibacillum</taxon>
    </lineage>
</organism>
<protein>
    <submittedName>
        <fullName evidence="1">Uncharacterized protein</fullName>
    </submittedName>
</protein>